<dbReference type="KEGG" id="vha:VIBHAR_01639"/>
<reference evidence="1 2" key="1">
    <citation type="submission" date="2007-08" db="EMBL/GenBank/DDBJ databases">
        <authorList>
            <consortium name="The Vibrio harveyi Genome Sequencing Project"/>
            <person name="Bassler B."/>
            <person name="Clifton S.W."/>
            <person name="Fulton L."/>
            <person name="Delehaunty K."/>
            <person name="Fronick C."/>
            <person name="Harrison M."/>
            <person name="Markivic C."/>
            <person name="Fulton R."/>
            <person name="Tin-Wollam A.-M."/>
            <person name="Shah N."/>
            <person name="Pepin K."/>
            <person name="Nash W."/>
            <person name="Thiruvilangam P."/>
            <person name="Bhonagiri V."/>
            <person name="Waters C."/>
            <person name="Tu K.C."/>
            <person name="Irgon J."/>
            <person name="Wilson R.K."/>
        </authorList>
    </citation>
    <scope>NUCLEOTIDE SEQUENCE [LARGE SCALE GENOMIC DNA]</scope>
    <source>
        <strain evidence="2">ATCC BAA-1116 / BB120</strain>
    </source>
</reference>
<dbReference type="PATRIC" id="fig|338187.36.peg.1557"/>
<gene>
    <name evidence="1" type="ordered locus">VIBHAR_01639</name>
</gene>
<dbReference type="Proteomes" id="UP000008152">
    <property type="component" value="Chromosome I"/>
</dbReference>
<evidence type="ECO:0000313" key="1">
    <source>
        <dbReference type="EMBL" id="ABU70608.1"/>
    </source>
</evidence>
<dbReference type="AlphaFoldDB" id="A7MRS7"/>
<accession>A7MRS7</accession>
<protein>
    <submittedName>
        <fullName evidence="1">Uncharacterized protein</fullName>
    </submittedName>
</protein>
<evidence type="ECO:0000313" key="2">
    <source>
        <dbReference type="Proteomes" id="UP000008152"/>
    </source>
</evidence>
<dbReference type="RefSeq" id="WP_012127474.1">
    <property type="nucleotide sequence ID" value="NC_009783.1"/>
</dbReference>
<organism evidence="1 2">
    <name type="scientific">Vibrio campbellii (strain ATCC BAA-1116)</name>
    <dbReference type="NCBI Taxonomy" id="2902295"/>
    <lineage>
        <taxon>Bacteria</taxon>
        <taxon>Pseudomonadati</taxon>
        <taxon>Pseudomonadota</taxon>
        <taxon>Gammaproteobacteria</taxon>
        <taxon>Vibrionales</taxon>
        <taxon>Vibrionaceae</taxon>
        <taxon>Vibrio</taxon>
    </lineage>
</organism>
<sequence length="174" mass="19757">MRALISLVLMIVTAILVVSYVSYSPRSDFSGRLWESHELILNQNENIAASDGNRFISVKTQFTLLFIGDGKFTASMNAIVEHKNGIIKSFTQELVGSWVAQDDYVDMSVETQRHVDQQTVMGQRSGEEELIYSIDHYARMLLEQTYIINYYKGNLVLISSHIGGPIFTLTEKKR</sequence>
<dbReference type="EMBL" id="CP000789">
    <property type="protein sequence ID" value="ABU70608.1"/>
    <property type="molecule type" value="Genomic_DNA"/>
</dbReference>
<name>A7MRS7_VIBC1</name>
<proteinExistence type="predicted"/>